<reference evidence="8" key="1">
    <citation type="submission" date="2019-09" db="EMBL/GenBank/DDBJ databases">
        <title>Draft genome information of white flower Hibiscus syriacus.</title>
        <authorList>
            <person name="Kim Y.-M."/>
        </authorList>
    </citation>
    <scope>NUCLEOTIDE SEQUENCE [LARGE SCALE GENOMIC DNA]</scope>
    <source>
        <strain evidence="8">YM2019G1</strain>
    </source>
</reference>
<evidence type="ECO:0000256" key="2">
    <source>
        <dbReference type="ARBA" id="ARBA00022527"/>
    </source>
</evidence>
<evidence type="ECO:0000313" key="9">
    <source>
        <dbReference type="Proteomes" id="UP000436088"/>
    </source>
</evidence>
<dbReference type="Gene3D" id="1.10.510.10">
    <property type="entry name" value="Transferase(Phosphotransferase) domain 1"/>
    <property type="match status" value="1"/>
</dbReference>
<evidence type="ECO:0000256" key="5">
    <source>
        <dbReference type="ARBA" id="ARBA00022777"/>
    </source>
</evidence>
<dbReference type="SUPFAM" id="SSF56112">
    <property type="entry name" value="Protein kinase-like (PK-like)"/>
    <property type="match status" value="1"/>
</dbReference>
<keyword evidence="5" id="KW-0418">Kinase</keyword>
<dbReference type="AlphaFoldDB" id="A0A6A3CUW0"/>
<keyword evidence="2" id="KW-0723">Serine/threonine-protein kinase</keyword>
<sequence length="112" mass="12630">MYRDLVGSDYYAAPEVLNRRYGKEIDVWSIGVILYVLLCGVTPSHRETEKQIFKAVLERNFDLKSQAWPSISKDAKVLIRKMLARDPKQLNIDAKSLVAPPSKTGIDDFCGG</sequence>
<dbReference type="InterPro" id="IPR011009">
    <property type="entry name" value="Kinase-like_dom_sf"/>
</dbReference>
<accession>A0A6A3CUW0</accession>
<dbReference type="PROSITE" id="PS50011">
    <property type="entry name" value="PROTEIN_KINASE_DOM"/>
    <property type="match status" value="1"/>
</dbReference>
<evidence type="ECO:0000259" key="7">
    <source>
        <dbReference type="PROSITE" id="PS50011"/>
    </source>
</evidence>
<evidence type="ECO:0000256" key="1">
    <source>
        <dbReference type="ARBA" id="ARBA00005354"/>
    </source>
</evidence>
<protein>
    <submittedName>
        <fullName evidence="8">RNA pseudourine synthase 2</fullName>
    </submittedName>
</protein>
<comment type="caution">
    <text evidence="8">The sequence shown here is derived from an EMBL/GenBank/DDBJ whole genome shotgun (WGS) entry which is preliminary data.</text>
</comment>
<dbReference type="InterPro" id="IPR050205">
    <property type="entry name" value="CDPK_Ser/Thr_kinases"/>
</dbReference>
<keyword evidence="6" id="KW-0067">ATP-binding</keyword>
<keyword evidence="3" id="KW-0808">Transferase</keyword>
<organism evidence="8 9">
    <name type="scientific">Hibiscus syriacus</name>
    <name type="common">Rose of Sharon</name>
    <dbReference type="NCBI Taxonomy" id="106335"/>
    <lineage>
        <taxon>Eukaryota</taxon>
        <taxon>Viridiplantae</taxon>
        <taxon>Streptophyta</taxon>
        <taxon>Embryophyta</taxon>
        <taxon>Tracheophyta</taxon>
        <taxon>Spermatophyta</taxon>
        <taxon>Magnoliopsida</taxon>
        <taxon>eudicotyledons</taxon>
        <taxon>Gunneridae</taxon>
        <taxon>Pentapetalae</taxon>
        <taxon>rosids</taxon>
        <taxon>malvids</taxon>
        <taxon>Malvales</taxon>
        <taxon>Malvaceae</taxon>
        <taxon>Malvoideae</taxon>
        <taxon>Hibiscus</taxon>
    </lineage>
</organism>
<evidence type="ECO:0000256" key="6">
    <source>
        <dbReference type="ARBA" id="ARBA00022840"/>
    </source>
</evidence>
<dbReference type="Pfam" id="PF00069">
    <property type="entry name" value="Pkinase"/>
    <property type="match status" value="1"/>
</dbReference>
<gene>
    <name evidence="8" type="ORF">F3Y22_tig00001644pilonHSYRG00560</name>
</gene>
<evidence type="ECO:0000256" key="4">
    <source>
        <dbReference type="ARBA" id="ARBA00022741"/>
    </source>
</evidence>
<feature type="domain" description="Protein kinase" evidence="7">
    <location>
        <begin position="1"/>
        <end position="110"/>
    </location>
</feature>
<dbReference type="GO" id="GO:0004674">
    <property type="term" value="F:protein serine/threonine kinase activity"/>
    <property type="evidence" value="ECO:0007669"/>
    <property type="project" value="UniProtKB-KW"/>
</dbReference>
<keyword evidence="4" id="KW-0547">Nucleotide-binding</keyword>
<dbReference type="EMBL" id="VEPZ02000127">
    <property type="protein sequence ID" value="KAE8733073.1"/>
    <property type="molecule type" value="Genomic_DNA"/>
</dbReference>
<proteinExistence type="inferred from homology"/>
<dbReference type="GO" id="GO:0005524">
    <property type="term" value="F:ATP binding"/>
    <property type="evidence" value="ECO:0007669"/>
    <property type="project" value="UniProtKB-KW"/>
</dbReference>
<evidence type="ECO:0000256" key="3">
    <source>
        <dbReference type="ARBA" id="ARBA00022679"/>
    </source>
</evidence>
<comment type="similarity">
    <text evidence="1">Belongs to the protein kinase superfamily. CAMK Ser/Thr protein kinase family. CaMK subfamily.</text>
</comment>
<evidence type="ECO:0000313" key="8">
    <source>
        <dbReference type="EMBL" id="KAE8733073.1"/>
    </source>
</evidence>
<dbReference type="PANTHER" id="PTHR24349">
    <property type="entry name" value="SERINE/THREONINE-PROTEIN KINASE"/>
    <property type="match status" value="1"/>
</dbReference>
<dbReference type="InterPro" id="IPR000719">
    <property type="entry name" value="Prot_kinase_dom"/>
</dbReference>
<keyword evidence="9" id="KW-1185">Reference proteome</keyword>
<name>A0A6A3CUW0_HIBSY</name>
<dbReference type="Proteomes" id="UP000436088">
    <property type="component" value="Unassembled WGS sequence"/>
</dbReference>